<dbReference type="AlphaFoldDB" id="A0A1B0GL66"/>
<dbReference type="EnsemblMetazoa" id="LLOJ009837-RA">
    <property type="protein sequence ID" value="LLOJ009837-PA"/>
    <property type="gene ID" value="LLOJ009837"/>
</dbReference>
<keyword evidence="2" id="KW-1185">Reference proteome</keyword>
<reference evidence="1" key="1">
    <citation type="submission" date="2020-05" db="UniProtKB">
        <authorList>
            <consortium name="EnsemblMetazoa"/>
        </authorList>
    </citation>
    <scope>IDENTIFICATION</scope>
    <source>
        <strain evidence="1">Jacobina</strain>
    </source>
</reference>
<dbReference type="Proteomes" id="UP000092461">
    <property type="component" value="Unassembled WGS sequence"/>
</dbReference>
<dbReference type="VEuPathDB" id="VectorBase:LLOJ009837"/>
<proteinExistence type="predicted"/>
<protein>
    <submittedName>
        <fullName evidence="1">Uncharacterized protein</fullName>
    </submittedName>
</protein>
<dbReference type="EMBL" id="AJWK01034406">
    <property type="status" value="NOT_ANNOTATED_CDS"/>
    <property type="molecule type" value="Genomic_DNA"/>
</dbReference>
<evidence type="ECO:0000313" key="2">
    <source>
        <dbReference type="Proteomes" id="UP000092461"/>
    </source>
</evidence>
<organism evidence="1 2">
    <name type="scientific">Lutzomyia longipalpis</name>
    <name type="common">Sand fly</name>
    <dbReference type="NCBI Taxonomy" id="7200"/>
    <lineage>
        <taxon>Eukaryota</taxon>
        <taxon>Metazoa</taxon>
        <taxon>Ecdysozoa</taxon>
        <taxon>Arthropoda</taxon>
        <taxon>Hexapoda</taxon>
        <taxon>Insecta</taxon>
        <taxon>Pterygota</taxon>
        <taxon>Neoptera</taxon>
        <taxon>Endopterygota</taxon>
        <taxon>Diptera</taxon>
        <taxon>Nematocera</taxon>
        <taxon>Psychodoidea</taxon>
        <taxon>Psychodidae</taxon>
        <taxon>Lutzomyia</taxon>
        <taxon>Lutzomyia</taxon>
    </lineage>
</organism>
<accession>A0A1B0GL66</accession>
<evidence type="ECO:0000313" key="1">
    <source>
        <dbReference type="EnsemblMetazoa" id="LLOJ009837-PA"/>
    </source>
</evidence>
<name>A0A1B0GL66_LUTLO</name>
<sequence length="82" mass="8217">MGKPRTMLVRKRLICSQRNNSSAAGEVDGVAVALVDGEVVVAMRGAVGAAAVGEVEAGEVTMAVAGEADILAAMITGAKFIS</sequence>